<dbReference type="InterPro" id="IPR053137">
    <property type="entry name" value="NLR-like"/>
</dbReference>
<proteinExistence type="predicted"/>
<organism evidence="2 3">
    <name type="scientific">Micromonospora qiuiae</name>
    <dbReference type="NCBI Taxonomy" id="502268"/>
    <lineage>
        <taxon>Bacteria</taxon>
        <taxon>Bacillati</taxon>
        <taxon>Actinomycetota</taxon>
        <taxon>Actinomycetes</taxon>
        <taxon>Micromonosporales</taxon>
        <taxon>Micromonosporaceae</taxon>
        <taxon>Micromonospora</taxon>
    </lineage>
</organism>
<dbReference type="Proteomes" id="UP000653076">
    <property type="component" value="Unassembled WGS sequence"/>
</dbReference>
<dbReference type="EMBL" id="BOPC01000061">
    <property type="protein sequence ID" value="GIJ29073.1"/>
    <property type="molecule type" value="Genomic_DNA"/>
</dbReference>
<dbReference type="SUPFAM" id="SSF48452">
    <property type="entry name" value="TPR-like"/>
    <property type="match status" value="2"/>
</dbReference>
<dbReference type="Gene3D" id="3.40.50.300">
    <property type="entry name" value="P-loop containing nucleotide triphosphate hydrolases"/>
    <property type="match status" value="1"/>
</dbReference>
<name>A0ABQ4JFJ6_9ACTN</name>
<dbReference type="SUPFAM" id="SSF52540">
    <property type="entry name" value="P-loop containing nucleoside triphosphate hydrolases"/>
    <property type="match status" value="1"/>
</dbReference>
<dbReference type="PANTHER" id="PTHR46082">
    <property type="entry name" value="ATP/GTP-BINDING PROTEIN-RELATED"/>
    <property type="match status" value="1"/>
</dbReference>
<evidence type="ECO:0000259" key="1">
    <source>
        <dbReference type="Pfam" id="PF00931"/>
    </source>
</evidence>
<evidence type="ECO:0000313" key="2">
    <source>
        <dbReference type="EMBL" id="GIJ29073.1"/>
    </source>
</evidence>
<dbReference type="Pfam" id="PF13374">
    <property type="entry name" value="TPR_10"/>
    <property type="match status" value="4"/>
</dbReference>
<reference evidence="2 3" key="1">
    <citation type="submission" date="2021-01" db="EMBL/GenBank/DDBJ databases">
        <title>Whole genome shotgun sequence of Verrucosispora qiuiae NBRC 106684.</title>
        <authorList>
            <person name="Komaki H."/>
            <person name="Tamura T."/>
        </authorList>
    </citation>
    <scope>NUCLEOTIDE SEQUENCE [LARGE SCALE GENOMIC DNA]</scope>
    <source>
        <strain evidence="2 3">NBRC 106684</strain>
    </source>
</reference>
<accession>A0ABQ4JFJ6</accession>
<evidence type="ECO:0000313" key="3">
    <source>
        <dbReference type="Proteomes" id="UP000653076"/>
    </source>
</evidence>
<dbReference type="Pfam" id="PF00931">
    <property type="entry name" value="NB-ARC"/>
    <property type="match status" value="1"/>
</dbReference>
<comment type="caution">
    <text evidence="2">The sequence shown here is derived from an EMBL/GenBank/DDBJ whole genome shotgun (WGS) entry which is preliminary data.</text>
</comment>
<dbReference type="InterPro" id="IPR027417">
    <property type="entry name" value="P-loop_NTPase"/>
</dbReference>
<dbReference type="InterPro" id="IPR011990">
    <property type="entry name" value="TPR-like_helical_dom_sf"/>
</dbReference>
<feature type="domain" description="NB-ARC" evidence="1">
    <location>
        <begin position="30"/>
        <end position="165"/>
    </location>
</feature>
<protein>
    <submittedName>
        <fullName evidence="2">Tetratricopeptide repeat protein</fullName>
    </submittedName>
</protein>
<gene>
    <name evidence="2" type="ORF">Vqi01_42350</name>
</gene>
<keyword evidence="3" id="KW-1185">Reference proteome</keyword>
<dbReference type="InterPro" id="IPR002182">
    <property type="entry name" value="NB-ARC"/>
</dbReference>
<dbReference type="Gene3D" id="1.25.40.10">
    <property type="entry name" value="Tetratricopeptide repeat domain"/>
    <property type="match status" value="2"/>
</dbReference>
<sequence length="772" mass="82374">MVPRLADCFQPRAAYSFDQGGGNASGTRLLSGLGGVGKTQMAIGFAEQLMTGNQLDLLVWISAASRQSILAGYGHAAVDLLLPGADGSNTGQDAARFHAWLATTDRRWLVVLDDLCNAADLKGLWPPNCPTGRAVVTTRLRGSSVGAVDRRLIQVGVFAADEAAAYLTARLAEQPDLADDLDGVVADLGNHPLALAQASAFMIDEGLTCSAYRQLFADKRRRLDDLVPEEHDLPDDYHRTIAATLALSIDAADRSRPLGMANPLLEFASVLDSAGIPNSLFTSPAALNWLTFSRNVSERVDPDRVRSGLRTLHRLSVVTAGTDSVMVHALVQRVIRDGLTDEHIEDLSWAVADALVEAWPPFEHAERDNALVGMLRAGAAAVRRHGSDALLKPESHPLIFVSITSIGSAGNAAGAAEAFAQVLTEQERILGAEHPATLATRSNLTHWQGETGDVFGAITAYEGLLADQMRILGPADKQTLSTRSNLAYLQGIAGDPAGAVDALERIWADHVRLFGADAPETLTARSNIQRFRGEAGDPAGAADAFARLYADRVRVLGRDHPHTLVARQSLANWRGHAGDAAGAVTALEQVLDDFRRVVGTGHPDTLATRESLAYWRDKAGDRAGATEAFEQVLEDQLRVLGPRHPITLATRGRLAGGRFSVGDFAGAAQAYENLIADQVRALGADHPETLTNKANLALILAIVSDDPVEALQRLLAERIRVGGPDDPRTARVRGILSAARRIAREAAKGGAPFKDHLANALRSAHEAPGEQV</sequence>
<dbReference type="PANTHER" id="PTHR46082:SF6">
    <property type="entry name" value="AAA+ ATPASE DOMAIN-CONTAINING PROTEIN-RELATED"/>
    <property type="match status" value="1"/>
</dbReference>